<proteinExistence type="predicted"/>
<sequence length="42" mass="4255">MRSVSGLASSWREGEHDVRELASGLGGLDGPDGLADTGEVLG</sequence>
<gene>
    <name evidence="2" type="ORF">JOE68_004485</name>
</gene>
<evidence type="ECO:0000256" key="1">
    <source>
        <dbReference type="SAM" id="MobiDB-lite"/>
    </source>
</evidence>
<protein>
    <submittedName>
        <fullName evidence="2">Uncharacterized protein</fullName>
    </submittedName>
</protein>
<evidence type="ECO:0000313" key="2">
    <source>
        <dbReference type="EMBL" id="MBM7813620.1"/>
    </source>
</evidence>
<comment type="caution">
    <text evidence="2">The sequence shown here is derived from an EMBL/GenBank/DDBJ whole genome shotgun (WGS) entry which is preliminary data.</text>
</comment>
<dbReference type="Proteomes" id="UP001195724">
    <property type="component" value="Unassembled WGS sequence"/>
</dbReference>
<accession>A0ABS2SBI2</accession>
<evidence type="ECO:0000313" key="3">
    <source>
        <dbReference type="Proteomes" id="UP001195724"/>
    </source>
</evidence>
<keyword evidence="3" id="KW-1185">Reference proteome</keyword>
<dbReference type="EMBL" id="JAFBCL010000001">
    <property type="protein sequence ID" value="MBM7813620.1"/>
    <property type="molecule type" value="Genomic_DNA"/>
</dbReference>
<reference evidence="2 3" key="1">
    <citation type="submission" date="2021-01" db="EMBL/GenBank/DDBJ databases">
        <title>Sequencing the genomes of 1000 actinobacteria strains.</title>
        <authorList>
            <person name="Klenk H.-P."/>
        </authorList>
    </citation>
    <scope>NUCLEOTIDE SEQUENCE [LARGE SCALE GENOMIC DNA]</scope>
    <source>
        <strain evidence="2 3">DSM 44581</strain>
    </source>
</reference>
<name>A0ABS2SBI2_9PSEU</name>
<feature type="compositionally biased region" description="Low complexity" evidence="1">
    <location>
        <begin position="31"/>
        <end position="42"/>
    </location>
</feature>
<organism evidence="2 3">
    <name type="scientific">Saccharothrix algeriensis</name>
    <dbReference type="NCBI Taxonomy" id="173560"/>
    <lineage>
        <taxon>Bacteria</taxon>
        <taxon>Bacillati</taxon>
        <taxon>Actinomycetota</taxon>
        <taxon>Actinomycetes</taxon>
        <taxon>Pseudonocardiales</taxon>
        <taxon>Pseudonocardiaceae</taxon>
        <taxon>Saccharothrix</taxon>
    </lineage>
</organism>
<feature type="region of interest" description="Disordered" evidence="1">
    <location>
        <begin position="1"/>
        <end position="42"/>
    </location>
</feature>